<comment type="caution">
    <text evidence="1">The sequence shown here is derived from an EMBL/GenBank/DDBJ whole genome shotgun (WGS) entry which is preliminary data.</text>
</comment>
<gene>
    <name evidence="1" type="ORF">C7B45_01990</name>
</gene>
<dbReference type="Proteomes" id="UP000241848">
    <property type="component" value="Unassembled WGS sequence"/>
</dbReference>
<dbReference type="EMBL" id="PXYV01000003">
    <property type="protein sequence ID" value="PSR23806.1"/>
    <property type="molecule type" value="Genomic_DNA"/>
</dbReference>
<protein>
    <submittedName>
        <fullName evidence="1">Uncharacterized protein</fullName>
    </submittedName>
</protein>
<reference evidence="1 2" key="1">
    <citation type="journal article" date="2014" name="BMC Genomics">
        <title>Comparison of environmental and isolate Sulfobacillus genomes reveals diverse carbon, sulfur, nitrogen, and hydrogen metabolisms.</title>
        <authorList>
            <person name="Justice N.B."/>
            <person name="Norman A."/>
            <person name="Brown C.T."/>
            <person name="Singh A."/>
            <person name="Thomas B.C."/>
            <person name="Banfield J.F."/>
        </authorList>
    </citation>
    <scope>NUCLEOTIDE SEQUENCE [LARGE SCALE GENOMIC DNA]</scope>
    <source>
        <strain evidence="1">AMDSBA3</strain>
    </source>
</reference>
<organism evidence="1 2">
    <name type="scientific">Sulfobacillus acidophilus</name>
    <dbReference type="NCBI Taxonomy" id="53633"/>
    <lineage>
        <taxon>Bacteria</taxon>
        <taxon>Bacillati</taxon>
        <taxon>Bacillota</taxon>
        <taxon>Clostridia</taxon>
        <taxon>Eubacteriales</taxon>
        <taxon>Clostridiales Family XVII. Incertae Sedis</taxon>
        <taxon>Sulfobacillus</taxon>
    </lineage>
</organism>
<evidence type="ECO:0000313" key="2">
    <source>
        <dbReference type="Proteomes" id="UP000241848"/>
    </source>
</evidence>
<evidence type="ECO:0000313" key="1">
    <source>
        <dbReference type="EMBL" id="PSR23806.1"/>
    </source>
</evidence>
<dbReference type="AlphaFoldDB" id="A0A2T2WNK2"/>
<name>A0A2T2WNK2_9FIRM</name>
<sequence>MKISFKQVFVALLSMIITLGVLFAGQQVYRSAMVESPLVSNLGAIAGVRQARIQGNTVTVSMQSHANLMNVYQTVELKATEFLGHAPQKVVIESHSDSVLEQLANNVAFVVAQGEATGQYVAMKNTIATMARSQHAAVNMQMDSHHLYLTFHHHTAVLYDVVSIALGGSSHA</sequence>
<proteinExistence type="predicted"/>
<accession>A0A2T2WNK2</accession>